<proteinExistence type="predicted"/>
<dbReference type="RefSeq" id="WP_102884820.1">
    <property type="nucleotide sequence ID" value="NZ_CP010733.1"/>
</dbReference>
<accession>A0A2I7KHD6</accession>
<gene>
    <name evidence="1" type="ORF">PhaeoP88_04696</name>
</gene>
<keyword evidence="1" id="KW-0614">Plasmid</keyword>
<dbReference type="Proteomes" id="UP000236447">
    <property type="component" value="Plasmid pP88_h"/>
</dbReference>
<reference evidence="1 2" key="1">
    <citation type="journal article" date="2017" name="Front. Microbiol.">
        <title>Phaeobacter piscinae sp. nov., a species of the Roseobacter group and potential aquaculture probiont.</title>
        <authorList>
            <person name="Sonnenschein E.C."/>
            <person name="Phippen C.B.W."/>
            <person name="Nielsen K.F."/>
            <person name="Mateiu R.V."/>
            <person name="Melchiorsen J."/>
            <person name="Gram L."/>
            <person name="Overmann J."/>
            <person name="Freese H.M."/>
        </authorList>
    </citation>
    <scope>NUCLEOTIDE SEQUENCE [LARGE SCALE GENOMIC DNA]</scope>
    <source>
        <strain evidence="1 2">P88</strain>
        <plasmid evidence="2">pp88_h</plasmid>
    </source>
</reference>
<evidence type="ECO:0000313" key="1">
    <source>
        <dbReference type="EMBL" id="AUR02008.1"/>
    </source>
</evidence>
<organism evidence="1 2">
    <name type="scientific">Phaeobacter inhibens</name>
    <dbReference type="NCBI Taxonomy" id="221822"/>
    <lineage>
        <taxon>Bacteria</taxon>
        <taxon>Pseudomonadati</taxon>
        <taxon>Pseudomonadota</taxon>
        <taxon>Alphaproteobacteria</taxon>
        <taxon>Rhodobacterales</taxon>
        <taxon>Roseobacteraceae</taxon>
        <taxon>Phaeobacter</taxon>
    </lineage>
</organism>
<protein>
    <submittedName>
        <fullName evidence="1">Uncharacterized protein</fullName>
    </submittedName>
</protein>
<sequence>MPNPIMKYFEYSHLPERLQKVSKPFGDMAVHMNDQLPECPEKSAGLRKLLEAKDCMVRAALG</sequence>
<dbReference type="EMBL" id="CP010733">
    <property type="protein sequence ID" value="AUR02008.1"/>
    <property type="molecule type" value="Genomic_DNA"/>
</dbReference>
<dbReference type="AlphaFoldDB" id="A0A2I7KHD6"/>
<reference evidence="1 2" key="2">
    <citation type="journal article" date="2017" name="Genome Biol. Evol.">
        <title>Trajectories and Drivers of Genome Evolution in Surface-Associated Marine Phaeobacter.</title>
        <authorList>
            <person name="Freese H.M."/>
            <person name="Sikorski J."/>
            <person name="Bunk B."/>
            <person name="Scheuner C."/>
            <person name="Meier-Kolthoff J.P."/>
            <person name="Sproer C."/>
            <person name="Gram L."/>
            <person name="Overmann J."/>
        </authorList>
    </citation>
    <scope>NUCLEOTIDE SEQUENCE [LARGE SCALE GENOMIC DNA]</scope>
    <source>
        <strain evidence="1 2">P88</strain>
        <plasmid evidence="2">pp88_h</plasmid>
    </source>
</reference>
<evidence type="ECO:0000313" key="2">
    <source>
        <dbReference type="Proteomes" id="UP000236447"/>
    </source>
</evidence>
<name>A0A2I7KHD6_9RHOB</name>
<geneLocation type="plasmid" evidence="2">
    <name>pp88_h</name>
</geneLocation>